<reference evidence="2 3" key="1">
    <citation type="submission" date="2014-04" db="EMBL/GenBank/DDBJ databases">
        <title>Evolutionary Origins and Diversification of the Mycorrhizal Mutualists.</title>
        <authorList>
            <consortium name="DOE Joint Genome Institute"/>
            <consortium name="Mycorrhizal Genomics Consortium"/>
            <person name="Kohler A."/>
            <person name="Kuo A."/>
            <person name="Nagy L.G."/>
            <person name="Floudas D."/>
            <person name="Copeland A."/>
            <person name="Barry K.W."/>
            <person name="Cichocki N."/>
            <person name="Veneault-Fourrey C."/>
            <person name="LaButti K."/>
            <person name="Lindquist E.A."/>
            <person name="Lipzen A."/>
            <person name="Lundell T."/>
            <person name="Morin E."/>
            <person name="Murat C."/>
            <person name="Riley R."/>
            <person name="Ohm R."/>
            <person name="Sun H."/>
            <person name="Tunlid A."/>
            <person name="Henrissat B."/>
            <person name="Grigoriev I.V."/>
            <person name="Hibbett D.S."/>
            <person name="Martin F."/>
        </authorList>
    </citation>
    <scope>NUCLEOTIDE SEQUENCE [LARGE SCALE GENOMIC DNA]</scope>
    <source>
        <strain evidence="2 3">Koide BX008</strain>
    </source>
</reference>
<feature type="region of interest" description="Disordered" evidence="1">
    <location>
        <begin position="44"/>
        <end position="64"/>
    </location>
</feature>
<evidence type="ECO:0000313" key="2">
    <source>
        <dbReference type="EMBL" id="KIL71550.1"/>
    </source>
</evidence>
<feature type="compositionally biased region" description="Polar residues" evidence="1">
    <location>
        <begin position="170"/>
        <end position="185"/>
    </location>
</feature>
<sequence length="317" mass="34840">MHRVLRPGALRLHQCRNNSTNTTSNARLAFEFHGLEIPSRQEILSQQSESAAANPPQLPSTTSRLELVEQRRAARLAREAVAGPKTDSTRAGRPDRRQKSSAAAAAAVRPKRVPNANRFQGLDALGQFTPFASAKNAVRDRRRREPRKDSSNAPRRGRPGDRGKRFAAVKSSSIVPQSGNINDTQEPSLESLEEGGEEPMKARLTVPENPSVDLSDILGRIRSTIGVVPALRRNGAPIFSPVRDRSQYIMEAVGGDYARYSPHVTQDYLTSPKELGAIKQAHITLSKNKDVDLNQRELLFRIVTASTLSSNKQMATA</sequence>
<keyword evidence="3" id="KW-1185">Reference proteome</keyword>
<dbReference type="EMBL" id="KN818222">
    <property type="protein sequence ID" value="KIL71550.1"/>
    <property type="molecule type" value="Genomic_DNA"/>
</dbReference>
<proteinExistence type="predicted"/>
<feature type="region of interest" description="Disordered" evidence="1">
    <location>
        <begin position="78"/>
        <end position="115"/>
    </location>
</feature>
<dbReference type="OrthoDB" id="3008076at2759"/>
<organism evidence="2 3">
    <name type="scientific">Amanita muscaria (strain Koide BX008)</name>
    <dbReference type="NCBI Taxonomy" id="946122"/>
    <lineage>
        <taxon>Eukaryota</taxon>
        <taxon>Fungi</taxon>
        <taxon>Dikarya</taxon>
        <taxon>Basidiomycota</taxon>
        <taxon>Agaricomycotina</taxon>
        <taxon>Agaricomycetes</taxon>
        <taxon>Agaricomycetidae</taxon>
        <taxon>Agaricales</taxon>
        <taxon>Pluteineae</taxon>
        <taxon>Amanitaceae</taxon>
        <taxon>Amanita</taxon>
    </lineage>
</organism>
<accession>A0A0C2T6F9</accession>
<dbReference type="InParanoid" id="A0A0C2T6F9"/>
<dbReference type="AlphaFoldDB" id="A0A0C2T6F9"/>
<protein>
    <submittedName>
        <fullName evidence="2">Uncharacterized protein</fullName>
    </submittedName>
</protein>
<dbReference type="HOGENOM" id="CLU_877076_0_0_1"/>
<gene>
    <name evidence="2" type="ORF">M378DRAFT_19863</name>
</gene>
<name>A0A0C2T6F9_AMAMK</name>
<feature type="region of interest" description="Disordered" evidence="1">
    <location>
        <begin position="133"/>
        <end position="200"/>
    </location>
</feature>
<feature type="compositionally biased region" description="Basic and acidic residues" evidence="1">
    <location>
        <begin position="87"/>
        <end position="98"/>
    </location>
</feature>
<evidence type="ECO:0000313" key="3">
    <source>
        <dbReference type="Proteomes" id="UP000054549"/>
    </source>
</evidence>
<evidence type="ECO:0000256" key="1">
    <source>
        <dbReference type="SAM" id="MobiDB-lite"/>
    </source>
</evidence>
<dbReference type="Proteomes" id="UP000054549">
    <property type="component" value="Unassembled WGS sequence"/>
</dbReference>